<comment type="similarity">
    <text evidence="1 4">Belongs to the SMG8 family.</text>
</comment>
<gene>
    <name evidence="6" type="ORF">EVAR_47243_1</name>
</gene>
<dbReference type="Proteomes" id="UP000299102">
    <property type="component" value="Unassembled WGS sequence"/>
</dbReference>
<comment type="function">
    <text evidence="4">Involved in nonsense-mediated decay (NMD) of mRNAs containing premature stop codons.</text>
</comment>
<proteinExistence type="inferred from homology"/>
<keyword evidence="7" id="KW-1185">Reference proteome</keyword>
<feature type="compositionally biased region" description="Basic and acidic residues" evidence="5">
    <location>
        <begin position="567"/>
        <end position="577"/>
    </location>
</feature>
<protein>
    <recommendedName>
        <fullName evidence="3 4">Nonsense-mediated mRNA decay factor SMG8</fullName>
    </recommendedName>
</protein>
<dbReference type="STRING" id="151549.A0A4C1XQ64"/>
<evidence type="ECO:0000256" key="1">
    <source>
        <dbReference type="ARBA" id="ARBA00006443"/>
    </source>
</evidence>
<dbReference type="Pfam" id="PF10220">
    <property type="entry name" value="Smg8_Smg9"/>
    <property type="match status" value="2"/>
</dbReference>
<accession>A0A4C1XQ64</accession>
<evidence type="ECO:0000256" key="4">
    <source>
        <dbReference type="RuleBase" id="RU367133"/>
    </source>
</evidence>
<evidence type="ECO:0000313" key="6">
    <source>
        <dbReference type="EMBL" id="GBP65638.1"/>
    </source>
</evidence>
<feature type="region of interest" description="Disordered" evidence="5">
    <location>
        <begin position="515"/>
        <end position="595"/>
    </location>
</feature>
<feature type="compositionally biased region" description="Polar residues" evidence="5">
    <location>
        <begin position="581"/>
        <end position="595"/>
    </location>
</feature>
<dbReference type="PANTHER" id="PTHR13091:SF0">
    <property type="entry name" value="NONSENSE-MEDIATED MRNA DECAY FACTOR SMG8"/>
    <property type="match status" value="1"/>
</dbReference>
<dbReference type="OrthoDB" id="63589at2759"/>
<dbReference type="GO" id="GO:0000184">
    <property type="term" value="P:nuclear-transcribed mRNA catabolic process, nonsense-mediated decay"/>
    <property type="evidence" value="ECO:0007669"/>
    <property type="project" value="UniProtKB-UniRule"/>
</dbReference>
<evidence type="ECO:0000256" key="3">
    <source>
        <dbReference type="ARBA" id="ARBA00029509"/>
    </source>
</evidence>
<evidence type="ECO:0000313" key="7">
    <source>
        <dbReference type="Proteomes" id="UP000299102"/>
    </source>
</evidence>
<sequence length="842" mass="91858">MKTFSINNIPIFSNKDKIVVIGIIGKSPYRYPNKTTPLLNITECTENGIECFWNERNSVLYLHTTTYLDTQRLLDLATHLSEDSECSDKDEESGNWLVESGDLAVDSCRFMALLFHLCHIIILSSPNYIFDLGYLQLFKAIDAYRNNLASNASDALSSADLRGTWDTHGRLCCPRLLFHFRSGPRQLRHAPAALKRLEHAMEDQLYSILRKARIITNVCAKSLFAIPKNEEFVYISTEEQVGKTRDLSTLVRDLVLLCAGEELKAGSIEGRQGFKQFLQSHIDQAFSEGFDDNVGKYAMSTSFFELPSAESWRTAAQSLVPIYLKKPSKGDTEGQRNVLWDALATDVRFSQARCAKVLPIAQASYAEGLPTHYSSQHHAHKVSVAVGVFSTMARGPLAAAARAQLEAACEATWRTRRICEVLSLTGHPCIKPVHENNEEHSSGVRYVSACNCGRSKFTREDPYSVRRANSGFYADAATECPICESLMDIPFPVFQPSTPTYKAAAVRTASSAGGVASCAESSQEGEPESRADDDTQGEAPEGAWSASPEALSPGSQGASDDEQQETSPKENSPRRYELVSLQDTTTTEKGIVRQPSTTEYLPGMLHSASPPGLLPAFSSWALVCLGASSLYSHNLGLPEHLQPGFLPHTNYLLPWDCAVRMEQVSAWRAAQAASRGRAPKPTAPHHLTVKIFIGYEYECGRGHRFMMSTPETVVNGGGGSSMGREAGAAGARLAAAEMPVYTACPCRGAKPMLAQLQRIHVVTPKAPVHVTLDPKVQPVAGGPVFVPQPVGEAPVKLSASTYWVLRLPYIYSAERGSLSRPSAPPPLAQGGKVLAPMFGLAD</sequence>
<name>A0A4C1XQ64_EUMVA</name>
<evidence type="ECO:0000256" key="2">
    <source>
        <dbReference type="ARBA" id="ARBA00023161"/>
    </source>
</evidence>
<keyword evidence="2 4" id="KW-0866">Nonsense-mediated mRNA decay</keyword>
<comment type="caution">
    <text evidence="6">The sequence shown here is derived from an EMBL/GenBank/DDBJ whole genome shotgun (WGS) entry which is preliminary data.</text>
</comment>
<dbReference type="AlphaFoldDB" id="A0A4C1XQ64"/>
<dbReference type="InterPro" id="IPR019354">
    <property type="entry name" value="SMG8-like"/>
</dbReference>
<reference evidence="6 7" key="1">
    <citation type="journal article" date="2019" name="Commun. Biol.">
        <title>The bagworm genome reveals a unique fibroin gene that provides high tensile strength.</title>
        <authorList>
            <person name="Kono N."/>
            <person name="Nakamura H."/>
            <person name="Ohtoshi R."/>
            <person name="Tomita M."/>
            <person name="Numata K."/>
            <person name="Arakawa K."/>
        </authorList>
    </citation>
    <scope>NUCLEOTIDE SEQUENCE [LARGE SCALE GENOMIC DNA]</scope>
</reference>
<dbReference type="PANTHER" id="PTHR13091">
    <property type="entry name" value="AMPLIFIED IN BREAST CANCER 2-RELATED"/>
    <property type="match status" value="1"/>
</dbReference>
<dbReference type="EMBL" id="BGZK01000934">
    <property type="protein sequence ID" value="GBP65638.1"/>
    <property type="molecule type" value="Genomic_DNA"/>
</dbReference>
<evidence type="ECO:0000256" key="5">
    <source>
        <dbReference type="SAM" id="MobiDB-lite"/>
    </source>
</evidence>
<organism evidence="6 7">
    <name type="scientific">Eumeta variegata</name>
    <name type="common">Bagworm moth</name>
    <name type="synonym">Eumeta japonica</name>
    <dbReference type="NCBI Taxonomy" id="151549"/>
    <lineage>
        <taxon>Eukaryota</taxon>
        <taxon>Metazoa</taxon>
        <taxon>Ecdysozoa</taxon>
        <taxon>Arthropoda</taxon>
        <taxon>Hexapoda</taxon>
        <taxon>Insecta</taxon>
        <taxon>Pterygota</taxon>
        <taxon>Neoptera</taxon>
        <taxon>Endopterygota</taxon>
        <taxon>Lepidoptera</taxon>
        <taxon>Glossata</taxon>
        <taxon>Ditrysia</taxon>
        <taxon>Tineoidea</taxon>
        <taxon>Psychidae</taxon>
        <taxon>Oiketicinae</taxon>
        <taxon>Eumeta</taxon>
    </lineage>
</organism>